<dbReference type="NCBIfam" id="TIGR00696">
    <property type="entry name" value="wecG_tagA_cpsF"/>
    <property type="match status" value="1"/>
</dbReference>
<proteinExistence type="predicted"/>
<evidence type="ECO:0000256" key="1">
    <source>
        <dbReference type="ARBA" id="ARBA00022676"/>
    </source>
</evidence>
<dbReference type="Pfam" id="PF03808">
    <property type="entry name" value="Glyco_tran_WecG"/>
    <property type="match status" value="1"/>
</dbReference>
<dbReference type="RefSeq" id="WP_190575972.1">
    <property type="nucleotide sequence ID" value="NZ_CAWPQU010000012.1"/>
</dbReference>
<protein>
    <submittedName>
        <fullName evidence="3">WecB/TagA/CpsF family glycosyltransferase</fullName>
    </submittedName>
</protein>
<sequence>MSQRISIIDVGIDTTSYADTCDRIALLAQQNKSGYIVAANVHVVMTAYWNQSYRQVLANAEIVTPDGMPLVWGLRSLGAKDQQRVYGPDLMLAMCDRAAQENIPIYLFGATVETLNKLEQNLKSRFPDLAIAGKHAPPYFEINASDFESQLDEDMQLIAKSGAKVVFIALGCPKQELWMSQAQNRLSAVMIGVGAAFDFHSGKVSQSPRWMMAIGLEWLYRFSQEPMRLWQRYLINNPCFVILFCLQHLRRIFQASKR</sequence>
<dbReference type="EMBL" id="JACJQY010000002">
    <property type="protein sequence ID" value="MBD2315681.1"/>
    <property type="molecule type" value="Genomic_DNA"/>
</dbReference>
<evidence type="ECO:0000256" key="2">
    <source>
        <dbReference type="ARBA" id="ARBA00022679"/>
    </source>
</evidence>
<dbReference type="CDD" id="cd06533">
    <property type="entry name" value="Glyco_transf_WecG_TagA"/>
    <property type="match status" value="1"/>
</dbReference>
<evidence type="ECO:0000313" key="3">
    <source>
        <dbReference type="EMBL" id="MBD2315681.1"/>
    </source>
</evidence>
<gene>
    <name evidence="3" type="ORF">H6G05_02310</name>
</gene>
<dbReference type="InterPro" id="IPR004629">
    <property type="entry name" value="WecG_TagA_CpsF"/>
</dbReference>
<dbReference type="Proteomes" id="UP000618445">
    <property type="component" value="Unassembled WGS sequence"/>
</dbReference>
<reference evidence="3 4" key="1">
    <citation type="journal article" date="2020" name="ISME J.">
        <title>Comparative genomics reveals insights into cyanobacterial evolution and habitat adaptation.</title>
        <authorList>
            <person name="Chen M.Y."/>
            <person name="Teng W.K."/>
            <person name="Zhao L."/>
            <person name="Hu C.X."/>
            <person name="Zhou Y.K."/>
            <person name="Han B.P."/>
            <person name="Song L.R."/>
            <person name="Shu W.S."/>
        </authorList>
    </citation>
    <scope>NUCLEOTIDE SEQUENCE [LARGE SCALE GENOMIC DNA]</scope>
    <source>
        <strain evidence="3 4">FACHB-1050</strain>
    </source>
</reference>
<keyword evidence="1" id="KW-0328">Glycosyltransferase</keyword>
<dbReference type="PANTHER" id="PTHR34136">
    <property type="match status" value="1"/>
</dbReference>
<comment type="caution">
    <text evidence="3">The sequence shown here is derived from an EMBL/GenBank/DDBJ whole genome shotgun (WGS) entry which is preliminary data.</text>
</comment>
<keyword evidence="4" id="KW-1185">Reference proteome</keyword>
<organism evidence="3 4">
    <name type="scientific">Phormidium tenue FACHB-1050</name>
    <dbReference type="NCBI Taxonomy" id="2692857"/>
    <lineage>
        <taxon>Bacteria</taxon>
        <taxon>Bacillati</taxon>
        <taxon>Cyanobacteriota</taxon>
        <taxon>Cyanophyceae</taxon>
        <taxon>Oscillatoriophycideae</taxon>
        <taxon>Oscillatoriales</taxon>
        <taxon>Oscillatoriaceae</taxon>
        <taxon>Phormidium</taxon>
    </lineage>
</organism>
<dbReference type="PANTHER" id="PTHR34136:SF1">
    <property type="entry name" value="UDP-N-ACETYL-D-MANNOSAMINURONIC ACID TRANSFERASE"/>
    <property type="match status" value="1"/>
</dbReference>
<name>A0ABR8C5T3_9CYAN</name>
<evidence type="ECO:0000313" key="4">
    <source>
        <dbReference type="Proteomes" id="UP000618445"/>
    </source>
</evidence>
<accession>A0ABR8C5T3</accession>
<keyword evidence="2" id="KW-0808">Transferase</keyword>